<dbReference type="GO" id="GO:0003677">
    <property type="term" value="F:DNA binding"/>
    <property type="evidence" value="ECO:0007669"/>
    <property type="project" value="InterPro"/>
</dbReference>
<proteinExistence type="predicted"/>
<dbReference type="InterPro" id="IPR011067">
    <property type="entry name" value="Plasmid_toxin/cell-grow_inhib"/>
</dbReference>
<sequence length="115" mass="13292">MIKDRKYRTGEIYLVRFHPAAGAELKRYRPAVIISSQVTVVDPRFVLIAPLTTGGIVNRKYEMAIKRRGDLAKDSTLLVWYLRTVDRGRIGGKITELNRREVKILQRKLKNLLDL</sequence>
<dbReference type="PANTHER" id="PTHR33988:SF2">
    <property type="entry name" value="ENDORIBONUCLEASE MAZF"/>
    <property type="match status" value="1"/>
</dbReference>
<reference evidence="1 2" key="1">
    <citation type="journal article" date="2016" name="Nat. Commun.">
        <title>Thousands of microbial genomes shed light on interconnected biogeochemical processes in an aquifer system.</title>
        <authorList>
            <person name="Anantharaman K."/>
            <person name="Brown C.T."/>
            <person name="Hug L.A."/>
            <person name="Sharon I."/>
            <person name="Castelle C.J."/>
            <person name="Probst A.J."/>
            <person name="Thomas B.C."/>
            <person name="Singh A."/>
            <person name="Wilkins M.J."/>
            <person name="Karaoz U."/>
            <person name="Brodie E.L."/>
            <person name="Williams K.H."/>
            <person name="Hubbard S.S."/>
            <person name="Banfield J.F."/>
        </authorList>
    </citation>
    <scope>NUCLEOTIDE SEQUENCE [LARGE SCALE GENOMIC DNA]</scope>
</reference>
<evidence type="ECO:0008006" key="3">
    <source>
        <dbReference type="Google" id="ProtNLM"/>
    </source>
</evidence>
<dbReference type="STRING" id="1797589.A2784_04325"/>
<evidence type="ECO:0000313" key="1">
    <source>
        <dbReference type="EMBL" id="OGY15894.1"/>
    </source>
</evidence>
<dbReference type="GO" id="GO:0016075">
    <property type="term" value="P:rRNA catabolic process"/>
    <property type="evidence" value="ECO:0007669"/>
    <property type="project" value="TreeGrafter"/>
</dbReference>
<dbReference type="Gene3D" id="2.30.30.110">
    <property type="match status" value="1"/>
</dbReference>
<protein>
    <recommendedName>
        <fullName evidence="3">mRNA interferase</fullName>
    </recommendedName>
</protein>
<gene>
    <name evidence="1" type="ORF">A2784_04325</name>
</gene>
<organism evidence="1 2">
    <name type="scientific">Candidatus Chisholmbacteria bacterium RIFCSPHIGHO2_01_FULL_48_12</name>
    <dbReference type="NCBI Taxonomy" id="1797589"/>
    <lineage>
        <taxon>Bacteria</taxon>
        <taxon>Candidatus Chisholmiibacteriota</taxon>
    </lineage>
</organism>
<dbReference type="Proteomes" id="UP000177324">
    <property type="component" value="Unassembled WGS sequence"/>
</dbReference>
<name>A0A1G1VKN0_9BACT</name>
<comment type="caution">
    <text evidence="1">The sequence shown here is derived from an EMBL/GenBank/DDBJ whole genome shotgun (WGS) entry which is preliminary data.</text>
</comment>
<dbReference type="InterPro" id="IPR003477">
    <property type="entry name" value="PemK-like"/>
</dbReference>
<dbReference type="GO" id="GO:0004521">
    <property type="term" value="F:RNA endonuclease activity"/>
    <property type="evidence" value="ECO:0007669"/>
    <property type="project" value="TreeGrafter"/>
</dbReference>
<dbReference type="PANTHER" id="PTHR33988">
    <property type="entry name" value="ENDORIBONUCLEASE MAZF-RELATED"/>
    <property type="match status" value="1"/>
</dbReference>
<accession>A0A1G1VKN0</accession>
<dbReference type="GO" id="GO:0006402">
    <property type="term" value="P:mRNA catabolic process"/>
    <property type="evidence" value="ECO:0007669"/>
    <property type="project" value="TreeGrafter"/>
</dbReference>
<dbReference type="AlphaFoldDB" id="A0A1G1VKN0"/>
<dbReference type="SUPFAM" id="SSF50118">
    <property type="entry name" value="Cell growth inhibitor/plasmid maintenance toxic component"/>
    <property type="match status" value="1"/>
</dbReference>
<evidence type="ECO:0000313" key="2">
    <source>
        <dbReference type="Proteomes" id="UP000177324"/>
    </source>
</evidence>
<dbReference type="EMBL" id="MHCH01000057">
    <property type="protein sequence ID" value="OGY15894.1"/>
    <property type="molecule type" value="Genomic_DNA"/>
</dbReference>
<dbReference type="Pfam" id="PF02452">
    <property type="entry name" value="PemK_toxin"/>
    <property type="match status" value="1"/>
</dbReference>